<dbReference type="Proteomes" id="UP000299102">
    <property type="component" value="Unassembled WGS sequence"/>
</dbReference>
<proteinExistence type="predicted"/>
<dbReference type="EMBL" id="BGZK01000451">
    <property type="protein sequence ID" value="GBP44335.1"/>
    <property type="molecule type" value="Genomic_DNA"/>
</dbReference>
<keyword evidence="2" id="KW-1185">Reference proteome</keyword>
<protein>
    <submittedName>
        <fullName evidence="1">Uncharacterized protein</fullName>
    </submittedName>
</protein>
<evidence type="ECO:0000313" key="1">
    <source>
        <dbReference type="EMBL" id="GBP44335.1"/>
    </source>
</evidence>
<gene>
    <name evidence="1" type="ORF">EVAR_31228_1</name>
</gene>
<organism evidence="1 2">
    <name type="scientific">Eumeta variegata</name>
    <name type="common">Bagworm moth</name>
    <name type="synonym">Eumeta japonica</name>
    <dbReference type="NCBI Taxonomy" id="151549"/>
    <lineage>
        <taxon>Eukaryota</taxon>
        <taxon>Metazoa</taxon>
        <taxon>Ecdysozoa</taxon>
        <taxon>Arthropoda</taxon>
        <taxon>Hexapoda</taxon>
        <taxon>Insecta</taxon>
        <taxon>Pterygota</taxon>
        <taxon>Neoptera</taxon>
        <taxon>Endopterygota</taxon>
        <taxon>Lepidoptera</taxon>
        <taxon>Glossata</taxon>
        <taxon>Ditrysia</taxon>
        <taxon>Tineoidea</taxon>
        <taxon>Psychidae</taxon>
        <taxon>Oiketicinae</taxon>
        <taxon>Eumeta</taxon>
    </lineage>
</organism>
<dbReference type="AlphaFoldDB" id="A0A4C1W2P3"/>
<accession>A0A4C1W2P3</accession>
<reference evidence="1 2" key="1">
    <citation type="journal article" date="2019" name="Commun. Biol.">
        <title>The bagworm genome reveals a unique fibroin gene that provides high tensile strength.</title>
        <authorList>
            <person name="Kono N."/>
            <person name="Nakamura H."/>
            <person name="Ohtoshi R."/>
            <person name="Tomita M."/>
            <person name="Numata K."/>
            <person name="Arakawa K."/>
        </authorList>
    </citation>
    <scope>NUCLEOTIDE SEQUENCE [LARGE SCALE GENOMIC DNA]</scope>
</reference>
<comment type="caution">
    <text evidence="1">The sequence shown here is derived from an EMBL/GenBank/DDBJ whole genome shotgun (WGS) entry which is preliminary data.</text>
</comment>
<evidence type="ECO:0000313" key="2">
    <source>
        <dbReference type="Proteomes" id="UP000299102"/>
    </source>
</evidence>
<name>A0A4C1W2P3_EUMVA</name>
<sequence length="96" mass="10779">MHISRVAVEELDPSRRIPQGRGAALLLSPERSIKLDDGVVDENAFNRRQLGVINSGLFCSIRYKSTRQTLLCSSRCHHQPDSVADDFTNAETKRAR</sequence>